<dbReference type="HOGENOM" id="CLU_179214_0_0_6"/>
<dbReference type="AlphaFoldDB" id="B1KIR4"/>
<protein>
    <submittedName>
        <fullName evidence="1">Uncharacterized protein</fullName>
    </submittedName>
</protein>
<dbReference type="KEGG" id="swd:Swoo_4306"/>
<dbReference type="eggNOG" id="ENOG5031EDE">
    <property type="taxonomic scope" value="Bacteria"/>
</dbReference>
<proteinExistence type="predicted"/>
<reference evidence="1 2" key="1">
    <citation type="submission" date="2008-02" db="EMBL/GenBank/DDBJ databases">
        <title>Complete sequence of Shewanella woodyi ATCC 51908.</title>
        <authorList>
            <consortium name="US DOE Joint Genome Institute"/>
            <person name="Copeland A."/>
            <person name="Lucas S."/>
            <person name="Lapidus A."/>
            <person name="Glavina del Rio T."/>
            <person name="Dalin E."/>
            <person name="Tice H."/>
            <person name="Bruce D."/>
            <person name="Goodwin L."/>
            <person name="Pitluck S."/>
            <person name="Sims D."/>
            <person name="Brettin T."/>
            <person name="Detter J.C."/>
            <person name="Han C."/>
            <person name="Kuske C.R."/>
            <person name="Schmutz J."/>
            <person name="Larimer F."/>
            <person name="Land M."/>
            <person name="Hauser L."/>
            <person name="Kyrpides N."/>
            <person name="Lykidis A."/>
            <person name="Zhao J.-S."/>
            <person name="Richardson P."/>
        </authorList>
    </citation>
    <scope>NUCLEOTIDE SEQUENCE [LARGE SCALE GENOMIC DNA]</scope>
    <source>
        <strain evidence="2">ATCC 51908 / MS32</strain>
    </source>
</reference>
<gene>
    <name evidence="1" type="ordered locus">Swoo_4306</name>
</gene>
<evidence type="ECO:0000313" key="2">
    <source>
        <dbReference type="Proteomes" id="UP000002168"/>
    </source>
</evidence>
<sequence length="96" mass="10988">MNNKLSTSEKELCRRVDEILFYLWDPIGVCDIPMARDEYQSYLPQVFKLLMNDSKDHEVSAYLVKVESGSMGMSANSKKALEVARLLIETKEALLE</sequence>
<organism evidence="1 2">
    <name type="scientific">Shewanella woodyi (strain ATCC 51908 / MS32)</name>
    <dbReference type="NCBI Taxonomy" id="392500"/>
    <lineage>
        <taxon>Bacteria</taxon>
        <taxon>Pseudomonadati</taxon>
        <taxon>Pseudomonadota</taxon>
        <taxon>Gammaproteobacteria</taxon>
        <taxon>Alteromonadales</taxon>
        <taxon>Shewanellaceae</taxon>
        <taxon>Shewanella</taxon>
    </lineage>
</organism>
<dbReference type="EMBL" id="CP000961">
    <property type="protein sequence ID" value="ACA88560.1"/>
    <property type="molecule type" value="Genomic_DNA"/>
</dbReference>
<keyword evidence="2" id="KW-1185">Reference proteome</keyword>
<evidence type="ECO:0000313" key="1">
    <source>
        <dbReference type="EMBL" id="ACA88560.1"/>
    </source>
</evidence>
<dbReference type="Proteomes" id="UP000002168">
    <property type="component" value="Chromosome"/>
</dbReference>
<accession>B1KIR4</accession>
<dbReference type="RefSeq" id="WP_012326887.1">
    <property type="nucleotide sequence ID" value="NC_010506.1"/>
</dbReference>
<name>B1KIR4_SHEWM</name>